<keyword evidence="5 6" id="KW-0687">Ribonucleoprotein</keyword>
<keyword evidence="2 6" id="KW-0699">rRNA-binding</keyword>
<dbReference type="PROSITE" id="PS00050">
    <property type="entry name" value="RIBOSOMAL_L23"/>
    <property type="match status" value="1"/>
</dbReference>
<dbReference type="GO" id="GO:0006412">
    <property type="term" value="P:translation"/>
    <property type="evidence" value="ECO:0007669"/>
    <property type="project" value="UniProtKB-UniRule"/>
</dbReference>
<dbReference type="Gene3D" id="3.30.70.330">
    <property type="match status" value="1"/>
</dbReference>
<keyword evidence="9" id="KW-1185">Reference proteome</keyword>
<dbReference type="InterPro" id="IPR012678">
    <property type="entry name" value="Ribosomal_uL23/eL15/eS24_sf"/>
</dbReference>
<evidence type="ECO:0000256" key="7">
    <source>
        <dbReference type="RuleBase" id="RU003934"/>
    </source>
</evidence>
<accession>A0A939HA84</accession>
<dbReference type="GO" id="GO:1990904">
    <property type="term" value="C:ribonucleoprotein complex"/>
    <property type="evidence" value="ECO:0007669"/>
    <property type="project" value="UniProtKB-KW"/>
</dbReference>
<sequence length="99" mass="11218">MKKLTVYDIIRKPVITEKSMAAMAEKKYTFLVHPEANKVEIKKAVEAVFGVKVEDVKTMNSLGKVKRMGVHIGKRSDTKKAIVTLTEDSKTIEFFDNMN</sequence>
<proteinExistence type="inferred from homology"/>
<dbReference type="NCBIfam" id="NF004366">
    <property type="entry name" value="PRK05738.3-2"/>
    <property type="match status" value="1"/>
</dbReference>
<dbReference type="RefSeq" id="WP_207599302.1">
    <property type="nucleotide sequence ID" value="NZ_JAFNJU010000004.1"/>
</dbReference>
<evidence type="ECO:0000256" key="1">
    <source>
        <dbReference type="ARBA" id="ARBA00006700"/>
    </source>
</evidence>
<reference evidence="8" key="1">
    <citation type="submission" date="2021-03" db="EMBL/GenBank/DDBJ databases">
        <title>Proteiniclasticum marinus sp. nov., isolated from tidal flat sediment.</title>
        <authorList>
            <person name="Namirimu T."/>
            <person name="Yang J.-A."/>
            <person name="Yang S.-H."/>
            <person name="Kim Y.-J."/>
            <person name="Kwon K.K."/>
        </authorList>
    </citation>
    <scope>NUCLEOTIDE SEQUENCE</scope>
    <source>
        <strain evidence="8">SCR006</strain>
    </source>
</reference>
<dbReference type="NCBIfam" id="NF004363">
    <property type="entry name" value="PRK05738.2-4"/>
    <property type="match status" value="1"/>
</dbReference>
<evidence type="ECO:0000256" key="4">
    <source>
        <dbReference type="ARBA" id="ARBA00022980"/>
    </source>
</evidence>
<dbReference type="GO" id="GO:0019843">
    <property type="term" value="F:rRNA binding"/>
    <property type="evidence" value="ECO:0007669"/>
    <property type="project" value="UniProtKB-UniRule"/>
</dbReference>
<dbReference type="GO" id="GO:0005840">
    <property type="term" value="C:ribosome"/>
    <property type="evidence" value="ECO:0007669"/>
    <property type="project" value="UniProtKB-KW"/>
</dbReference>
<dbReference type="FunFam" id="3.30.70.330:FF:000001">
    <property type="entry name" value="50S ribosomal protein L23"/>
    <property type="match status" value="1"/>
</dbReference>
<dbReference type="SUPFAM" id="SSF54189">
    <property type="entry name" value="Ribosomal proteins S24e, L23 and L15e"/>
    <property type="match status" value="1"/>
</dbReference>
<organism evidence="8 9">
    <name type="scientific">Proteiniclasticum aestuarii</name>
    <dbReference type="NCBI Taxonomy" id="2817862"/>
    <lineage>
        <taxon>Bacteria</taxon>
        <taxon>Bacillati</taxon>
        <taxon>Bacillota</taxon>
        <taxon>Clostridia</taxon>
        <taxon>Eubacteriales</taxon>
        <taxon>Clostridiaceae</taxon>
        <taxon>Proteiniclasticum</taxon>
    </lineage>
</organism>
<name>A0A939HA84_9CLOT</name>
<dbReference type="InterPro" id="IPR012677">
    <property type="entry name" value="Nucleotide-bd_a/b_plait_sf"/>
</dbReference>
<dbReference type="EMBL" id="JAFNJU010000004">
    <property type="protein sequence ID" value="MBO1264783.1"/>
    <property type="molecule type" value="Genomic_DNA"/>
</dbReference>
<comment type="similarity">
    <text evidence="1 6 7">Belongs to the universal ribosomal protein uL23 family.</text>
</comment>
<dbReference type="PANTHER" id="PTHR11620">
    <property type="entry name" value="60S RIBOSOMAL PROTEIN L23A"/>
    <property type="match status" value="1"/>
</dbReference>
<evidence type="ECO:0000256" key="6">
    <source>
        <dbReference type="HAMAP-Rule" id="MF_01369"/>
    </source>
</evidence>
<dbReference type="AlphaFoldDB" id="A0A939HA84"/>
<dbReference type="HAMAP" id="MF_01369_B">
    <property type="entry name" value="Ribosomal_uL23_B"/>
    <property type="match status" value="1"/>
</dbReference>
<evidence type="ECO:0000256" key="2">
    <source>
        <dbReference type="ARBA" id="ARBA00022730"/>
    </source>
</evidence>
<protein>
    <recommendedName>
        <fullName evidence="6">Large ribosomal subunit protein uL23</fullName>
    </recommendedName>
</protein>
<dbReference type="InterPro" id="IPR001014">
    <property type="entry name" value="Ribosomal_uL23_CS"/>
</dbReference>
<dbReference type="GO" id="GO:0003735">
    <property type="term" value="F:structural constituent of ribosome"/>
    <property type="evidence" value="ECO:0007669"/>
    <property type="project" value="InterPro"/>
</dbReference>
<dbReference type="InterPro" id="IPR013025">
    <property type="entry name" value="Ribosomal_uL23-like"/>
</dbReference>
<comment type="caution">
    <text evidence="8">The sequence shown here is derived from an EMBL/GenBank/DDBJ whole genome shotgun (WGS) entry which is preliminary data.</text>
</comment>
<gene>
    <name evidence="6 8" type="primary">rplW</name>
    <name evidence="8" type="ORF">J3A84_07040</name>
</gene>
<evidence type="ECO:0000313" key="8">
    <source>
        <dbReference type="EMBL" id="MBO1264783.1"/>
    </source>
</evidence>
<comment type="function">
    <text evidence="6">One of the early assembly proteins it binds 23S rRNA. One of the proteins that surrounds the polypeptide exit tunnel on the outside of the ribosome. Forms the main docking site for trigger factor binding to the ribosome.</text>
</comment>
<evidence type="ECO:0000313" key="9">
    <source>
        <dbReference type="Proteomes" id="UP000664218"/>
    </source>
</evidence>
<evidence type="ECO:0000256" key="5">
    <source>
        <dbReference type="ARBA" id="ARBA00023274"/>
    </source>
</evidence>
<dbReference type="Pfam" id="PF00276">
    <property type="entry name" value="Ribosomal_L23"/>
    <property type="match status" value="1"/>
</dbReference>
<keyword evidence="4 6" id="KW-0689">Ribosomal protein</keyword>
<comment type="subunit">
    <text evidence="6">Part of the 50S ribosomal subunit. Contacts protein L29, and trigger factor when it is bound to the ribosome.</text>
</comment>
<dbReference type="Proteomes" id="UP000664218">
    <property type="component" value="Unassembled WGS sequence"/>
</dbReference>
<keyword evidence="3 6" id="KW-0694">RNA-binding</keyword>
<evidence type="ECO:0000256" key="3">
    <source>
        <dbReference type="ARBA" id="ARBA00022884"/>
    </source>
</evidence>